<feature type="region of interest" description="Disordered" evidence="1">
    <location>
        <begin position="245"/>
        <end position="298"/>
    </location>
</feature>
<feature type="region of interest" description="Disordered" evidence="1">
    <location>
        <begin position="45"/>
        <end position="98"/>
    </location>
</feature>
<accession>A0A2I0WZ87</accession>
<feature type="compositionally biased region" description="Low complexity" evidence="1">
    <location>
        <begin position="266"/>
        <end position="281"/>
    </location>
</feature>
<organism evidence="2 3">
    <name type="scientific">Dendrobium catenatum</name>
    <dbReference type="NCBI Taxonomy" id="906689"/>
    <lineage>
        <taxon>Eukaryota</taxon>
        <taxon>Viridiplantae</taxon>
        <taxon>Streptophyta</taxon>
        <taxon>Embryophyta</taxon>
        <taxon>Tracheophyta</taxon>
        <taxon>Spermatophyta</taxon>
        <taxon>Magnoliopsida</taxon>
        <taxon>Liliopsida</taxon>
        <taxon>Asparagales</taxon>
        <taxon>Orchidaceae</taxon>
        <taxon>Epidendroideae</taxon>
        <taxon>Malaxideae</taxon>
        <taxon>Dendrobiinae</taxon>
        <taxon>Dendrobium</taxon>
    </lineage>
</organism>
<evidence type="ECO:0000313" key="3">
    <source>
        <dbReference type="Proteomes" id="UP000233837"/>
    </source>
</evidence>
<name>A0A2I0WZ87_9ASPA</name>
<dbReference type="EMBL" id="KZ502304">
    <property type="protein sequence ID" value="PKU80979.1"/>
    <property type="molecule type" value="Genomic_DNA"/>
</dbReference>
<sequence>MPKIRQKQEFPSNFPVKSRKSRRNISKKICRKYLIDIRRKCARNAAGNQSAGKLPENPSLDLPERTERERLSAEMPKKNEVLASSKSEGGNCPPPPGLGVVPPLDVGVKWVRTSDIGDVMLGRVNNWLRKKKLAVTRKNANDIGRRCGILLPPFQNLCILFLTPTAWVCHFFTNSTPLLLLQKIPATDHIHPDSILSADPPDSTFIPNINSPSMDGNDIAQIQMQAPMPPAGVISPNRFEILQQQEDSHSSSDNLTMDNKSDASKNSKGKSNQASSSISSKKPTRGKQGKNPPPHPGP</sequence>
<protein>
    <submittedName>
        <fullName evidence="2">Uncharacterized protein</fullName>
    </submittedName>
</protein>
<evidence type="ECO:0000313" key="2">
    <source>
        <dbReference type="EMBL" id="PKU80979.1"/>
    </source>
</evidence>
<evidence type="ECO:0000256" key="1">
    <source>
        <dbReference type="SAM" id="MobiDB-lite"/>
    </source>
</evidence>
<feature type="compositionally biased region" description="Basic and acidic residues" evidence="1">
    <location>
        <begin position="62"/>
        <end position="80"/>
    </location>
</feature>
<reference evidence="2 3" key="2">
    <citation type="journal article" date="2017" name="Nature">
        <title>The Apostasia genome and the evolution of orchids.</title>
        <authorList>
            <person name="Zhang G.Q."/>
            <person name="Liu K.W."/>
            <person name="Li Z."/>
            <person name="Lohaus R."/>
            <person name="Hsiao Y.Y."/>
            <person name="Niu S.C."/>
            <person name="Wang J.Y."/>
            <person name="Lin Y.C."/>
            <person name="Xu Q."/>
            <person name="Chen L.J."/>
            <person name="Yoshida K."/>
            <person name="Fujiwara S."/>
            <person name="Wang Z.W."/>
            <person name="Zhang Y.Q."/>
            <person name="Mitsuda N."/>
            <person name="Wang M."/>
            <person name="Liu G.H."/>
            <person name="Pecoraro L."/>
            <person name="Huang H.X."/>
            <person name="Xiao X.J."/>
            <person name="Lin M."/>
            <person name="Wu X.Y."/>
            <person name="Wu W.L."/>
            <person name="Chen Y.Y."/>
            <person name="Chang S.B."/>
            <person name="Sakamoto S."/>
            <person name="Ohme-Takagi M."/>
            <person name="Yagi M."/>
            <person name="Zeng S.J."/>
            <person name="Shen C.Y."/>
            <person name="Yeh C.M."/>
            <person name="Luo Y.B."/>
            <person name="Tsai W.C."/>
            <person name="Van de Peer Y."/>
            <person name="Liu Z.J."/>
        </authorList>
    </citation>
    <scope>NUCLEOTIDE SEQUENCE [LARGE SCALE GENOMIC DNA]</scope>
    <source>
        <tissue evidence="2">The whole plant</tissue>
    </source>
</reference>
<feature type="region of interest" description="Disordered" evidence="1">
    <location>
        <begin position="1"/>
        <end position="23"/>
    </location>
</feature>
<dbReference type="AlphaFoldDB" id="A0A2I0WZ87"/>
<keyword evidence="3" id="KW-1185">Reference proteome</keyword>
<gene>
    <name evidence="2" type="ORF">MA16_Dca020014</name>
</gene>
<reference evidence="2 3" key="1">
    <citation type="journal article" date="2016" name="Sci. Rep.">
        <title>The Dendrobium catenatum Lindl. genome sequence provides insights into polysaccharide synthase, floral development and adaptive evolution.</title>
        <authorList>
            <person name="Zhang G.Q."/>
            <person name="Xu Q."/>
            <person name="Bian C."/>
            <person name="Tsai W.C."/>
            <person name="Yeh C.M."/>
            <person name="Liu K.W."/>
            <person name="Yoshida K."/>
            <person name="Zhang L.S."/>
            <person name="Chang S.B."/>
            <person name="Chen F."/>
            <person name="Shi Y."/>
            <person name="Su Y.Y."/>
            <person name="Zhang Y.Q."/>
            <person name="Chen L.J."/>
            <person name="Yin Y."/>
            <person name="Lin M."/>
            <person name="Huang H."/>
            <person name="Deng H."/>
            <person name="Wang Z.W."/>
            <person name="Zhu S.L."/>
            <person name="Zhao X."/>
            <person name="Deng C."/>
            <person name="Niu S.C."/>
            <person name="Huang J."/>
            <person name="Wang M."/>
            <person name="Liu G.H."/>
            <person name="Yang H.J."/>
            <person name="Xiao X.J."/>
            <person name="Hsiao Y.Y."/>
            <person name="Wu W.L."/>
            <person name="Chen Y.Y."/>
            <person name="Mitsuda N."/>
            <person name="Ohme-Takagi M."/>
            <person name="Luo Y.B."/>
            <person name="Van de Peer Y."/>
            <person name="Liu Z.J."/>
        </authorList>
    </citation>
    <scope>NUCLEOTIDE SEQUENCE [LARGE SCALE GENOMIC DNA]</scope>
    <source>
        <tissue evidence="2">The whole plant</tissue>
    </source>
</reference>
<proteinExistence type="predicted"/>
<dbReference type="Proteomes" id="UP000233837">
    <property type="component" value="Unassembled WGS sequence"/>
</dbReference>